<keyword evidence="3" id="KW-1185">Reference proteome</keyword>
<gene>
    <name evidence="2" type="ORF">PNOK_0941700</name>
</gene>
<keyword evidence="1" id="KW-0732">Signal</keyword>
<comment type="caution">
    <text evidence="2">The sequence shown here is derived from an EMBL/GenBank/DDBJ whole genome shotgun (WGS) entry which is preliminary data.</text>
</comment>
<evidence type="ECO:0000313" key="2">
    <source>
        <dbReference type="EMBL" id="PAV14864.1"/>
    </source>
</evidence>
<organism evidence="2 3">
    <name type="scientific">Pyrrhoderma noxium</name>
    <dbReference type="NCBI Taxonomy" id="2282107"/>
    <lineage>
        <taxon>Eukaryota</taxon>
        <taxon>Fungi</taxon>
        <taxon>Dikarya</taxon>
        <taxon>Basidiomycota</taxon>
        <taxon>Agaricomycotina</taxon>
        <taxon>Agaricomycetes</taxon>
        <taxon>Hymenochaetales</taxon>
        <taxon>Hymenochaetaceae</taxon>
        <taxon>Pyrrhoderma</taxon>
    </lineage>
</organism>
<feature type="chain" id="PRO_5013857438" evidence="1">
    <location>
        <begin position="18"/>
        <end position="81"/>
    </location>
</feature>
<evidence type="ECO:0000256" key="1">
    <source>
        <dbReference type="SAM" id="SignalP"/>
    </source>
</evidence>
<dbReference type="InParanoid" id="A0A286U5N7"/>
<evidence type="ECO:0000313" key="3">
    <source>
        <dbReference type="Proteomes" id="UP000217199"/>
    </source>
</evidence>
<reference evidence="2 3" key="1">
    <citation type="journal article" date="2017" name="Mol. Ecol.">
        <title>Comparative and population genomic landscape of Phellinus noxius: A hypervariable fungus causing root rot in trees.</title>
        <authorList>
            <person name="Chung C.L."/>
            <person name="Lee T.J."/>
            <person name="Akiba M."/>
            <person name="Lee H.H."/>
            <person name="Kuo T.H."/>
            <person name="Liu D."/>
            <person name="Ke H.M."/>
            <person name="Yokoi T."/>
            <person name="Roa M.B."/>
            <person name="Lu M.J."/>
            <person name="Chang Y.Y."/>
            <person name="Ann P.J."/>
            <person name="Tsai J.N."/>
            <person name="Chen C.Y."/>
            <person name="Tzean S.S."/>
            <person name="Ota Y."/>
            <person name="Hattori T."/>
            <person name="Sahashi N."/>
            <person name="Liou R.F."/>
            <person name="Kikuchi T."/>
            <person name="Tsai I.J."/>
        </authorList>
    </citation>
    <scope>NUCLEOTIDE SEQUENCE [LARGE SCALE GENOMIC DNA]</scope>
    <source>
        <strain evidence="2 3">FFPRI411160</strain>
    </source>
</reference>
<sequence>MFVAMSLATLDLSAVLNDEPSCEWTAGTITHPEPFAVLARPRSRVMEELIRSVEDEFPWTDADAEHLSHIDWKKGCNWSKT</sequence>
<name>A0A286U5N7_9AGAM</name>
<feature type="signal peptide" evidence="1">
    <location>
        <begin position="1"/>
        <end position="17"/>
    </location>
</feature>
<protein>
    <submittedName>
        <fullName evidence="2">Cytochrome P450 oxidoreductase</fullName>
    </submittedName>
</protein>
<dbReference type="EMBL" id="NBII01000011">
    <property type="protein sequence ID" value="PAV14864.1"/>
    <property type="molecule type" value="Genomic_DNA"/>
</dbReference>
<dbReference type="Proteomes" id="UP000217199">
    <property type="component" value="Unassembled WGS sequence"/>
</dbReference>
<accession>A0A286U5N7</accession>
<dbReference type="AlphaFoldDB" id="A0A286U5N7"/>
<dbReference type="OrthoDB" id="2789670at2759"/>
<proteinExistence type="predicted"/>